<gene>
    <name evidence="1" type="ORF">SAMN05444394_2306</name>
</gene>
<protein>
    <submittedName>
        <fullName evidence="1">Uncharacterized protein</fullName>
    </submittedName>
</protein>
<dbReference type="Proteomes" id="UP000185221">
    <property type="component" value="Unassembled WGS sequence"/>
</dbReference>
<reference evidence="2" key="1">
    <citation type="submission" date="2016-11" db="EMBL/GenBank/DDBJ databases">
        <authorList>
            <person name="Varghese N."/>
            <person name="Submissions S."/>
        </authorList>
    </citation>
    <scope>NUCLEOTIDE SEQUENCE [LARGE SCALE GENOMIC DNA]</scope>
    <source>
        <strain evidence="2">DSM 15292</strain>
    </source>
</reference>
<name>A0A1N6EMD7_9BACT</name>
<organism evidence="1 2">
    <name type="scientific">Algoriphagus halophilus</name>
    <dbReference type="NCBI Taxonomy" id="226505"/>
    <lineage>
        <taxon>Bacteria</taxon>
        <taxon>Pseudomonadati</taxon>
        <taxon>Bacteroidota</taxon>
        <taxon>Cytophagia</taxon>
        <taxon>Cytophagales</taxon>
        <taxon>Cyclobacteriaceae</taxon>
        <taxon>Algoriphagus</taxon>
    </lineage>
</organism>
<dbReference type="AlphaFoldDB" id="A0A1N6EMD7"/>
<accession>A0A1N6EMD7</accession>
<proteinExistence type="predicted"/>
<dbReference type="EMBL" id="FSRC01000001">
    <property type="protein sequence ID" value="SIN84194.1"/>
    <property type="molecule type" value="Genomic_DNA"/>
</dbReference>
<keyword evidence="2" id="KW-1185">Reference proteome</keyword>
<evidence type="ECO:0000313" key="2">
    <source>
        <dbReference type="Proteomes" id="UP000185221"/>
    </source>
</evidence>
<evidence type="ECO:0000313" key="1">
    <source>
        <dbReference type="EMBL" id="SIN84194.1"/>
    </source>
</evidence>
<sequence>MIWVNHPVQNLYLDFLAGNELIGSLLIPHLNQGAILITKQLK</sequence>